<keyword evidence="1 10" id="KW-1003">Cell membrane</keyword>
<feature type="transmembrane region" description="Helical" evidence="10">
    <location>
        <begin position="295"/>
        <end position="316"/>
    </location>
</feature>
<feature type="transmembrane region" description="Helical" evidence="10">
    <location>
        <begin position="170"/>
        <end position="189"/>
    </location>
</feature>
<dbReference type="EC" id="2.3.1.275" evidence="10"/>
<comment type="pathway">
    <text evidence="10">Lipid metabolism; phospholipid metabolism.</text>
</comment>
<keyword evidence="7 10" id="KW-0472">Membrane</keyword>
<reference evidence="11" key="1">
    <citation type="journal article" date="2020" name="mSystems">
        <title>Genome- and Community-Level Interaction Insights into Carbon Utilization and Element Cycling Functions of Hydrothermarchaeota in Hydrothermal Sediment.</title>
        <authorList>
            <person name="Zhou Z."/>
            <person name="Liu Y."/>
            <person name="Xu W."/>
            <person name="Pan J."/>
            <person name="Luo Z.H."/>
            <person name="Li M."/>
        </authorList>
    </citation>
    <scope>NUCLEOTIDE SEQUENCE [LARGE SCALE GENOMIC DNA]</scope>
    <source>
        <strain evidence="11">HyVt-102</strain>
    </source>
</reference>
<feature type="transmembrane region" description="Helical" evidence="10">
    <location>
        <begin position="5"/>
        <end position="24"/>
    </location>
</feature>
<evidence type="ECO:0000256" key="2">
    <source>
        <dbReference type="ARBA" id="ARBA00022516"/>
    </source>
</evidence>
<organism evidence="11">
    <name type="scientific">candidate division WOR-3 bacterium</name>
    <dbReference type="NCBI Taxonomy" id="2052148"/>
    <lineage>
        <taxon>Bacteria</taxon>
        <taxon>Bacteria division WOR-3</taxon>
    </lineage>
</organism>
<evidence type="ECO:0000256" key="6">
    <source>
        <dbReference type="ARBA" id="ARBA00023098"/>
    </source>
</evidence>
<evidence type="ECO:0000256" key="9">
    <source>
        <dbReference type="ARBA" id="ARBA00023264"/>
    </source>
</evidence>
<comment type="subunit">
    <text evidence="10">Probably interacts with PlsX.</text>
</comment>
<keyword evidence="9 10" id="KW-1208">Phospholipid metabolism</keyword>
<dbReference type="GO" id="GO:0043772">
    <property type="term" value="F:acyl-phosphate glycerol-3-phosphate acyltransferase activity"/>
    <property type="evidence" value="ECO:0007669"/>
    <property type="project" value="UniProtKB-UniRule"/>
</dbReference>
<dbReference type="UniPathway" id="UPA00085"/>
<evidence type="ECO:0000256" key="10">
    <source>
        <dbReference type="HAMAP-Rule" id="MF_01043"/>
    </source>
</evidence>
<comment type="caution">
    <text evidence="11">The sequence shown here is derived from an EMBL/GenBank/DDBJ whole genome shotgun (WGS) entry which is preliminary data.</text>
</comment>
<keyword evidence="5 10" id="KW-1133">Transmembrane helix</keyword>
<comment type="similarity">
    <text evidence="10">Belongs to the PlsY family.</text>
</comment>
<dbReference type="InterPro" id="IPR003811">
    <property type="entry name" value="G3P_acylTferase_PlsY"/>
</dbReference>
<dbReference type="AlphaFoldDB" id="A0A7C0ZJ87"/>
<dbReference type="GO" id="GO:0008654">
    <property type="term" value="P:phospholipid biosynthetic process"/>
    <property type="evidence" value="ECO:0007669"/>
    <property type="project" value="UniProtKB-UniRule"/>
</dbReference>
<feature type="transmembrane region" description="Helical" evidence="10">
    <location>
        <begin position="148"/>
        <end position="164"/>
    </location>
</feature>
<name>A0A7C0ZJ87_UNCW3</name>
<feature type="transmembrane region" description="Helical" evidence="10">
    <location>
        <begin position="328"/>
        <end position="347"/>
    </location>
</feature>
<feature type="transmembrane region" description="Helical" evidence="10">
    <location>
        <begin position="232"/>
        <end position="252"/>
    </location>
</feature>
<comment type="caution">
    <text evidence="10">Lacks conserved residue(s) required for the propagation of feature annotation.</text>
</comment>
<dbReference type="SMART" id="SM01207">
    <property type="entry name" value="G3P_acyltransf"/>
    <property type="match status" value="1"/>
</dbReference>
<evidence type="ECO:0000256" key="4">
    <source>
        <dbReference type="ARBA" id="ARBA00022692"/>
    </source>
</evidence>
<dbReference type="Proteomes" id="UP000885847">
    <property type="component" value="Unassembled WGS sequence"/>
</dbReference>
<comment type="catalytic activity">
    <reaction evidence="10">
        <text>an acyl phosphate + sn-glycerol 3-phosphate = a 1-acyl-sn-glycero-3-phosphate + phosphate</text>
        <dbReference type="Rhea" id="RHEA:34075"/>
        <dbReference type="ChEBI" id="CHEBI:43474"/>
        <dbReference type="ChEBI" id="CHEBI:57597"/>
        <dbReference type="ChEBI" id="CHEBI:57970"/>
        <dbReference type="ChEBI" id="CHEBI:59918"/>
        <dbReference type="EC" id="2.3.1.275"/>
    </reaction>
</comment>
<feature type="transmembrane region" description="Helical" evidence="10">
    <location>
        <begin position="74"/>
        <end position="97"/>
    </location>
</feature>
<accession>A0A7C0ZJ87</accession>
<evidence type="ECO:0000256" key="8">
    <source>
        <dbReference type="ARBA" id="ARBA00023209"/>
    </source>
</evidence>
<evidence type="ECO:0000256" key="5">
    <source>
        <dbReference type="ARBA" id="ARBA00022989"/>
    </source>
</evidence>
<evidence type="ECO:0000256" key="3">
    <source>
        <dbReference type="ARBA" id="ARBA00022679"/>
    </source>
</evidence>
<dbReference type="GO" id="GO:0005886">
    <property type="term" value="C:plasma membrane"/>
    <property type="evidence" value="ECO:0007669"/>
    <property type="project" value="UniProtKB-SubCell"/>
</dbReference>
<gene>
    <name evidence="10" type="primary">plsY</name>
    <name evidence="11" type="ORF">ENF18_08155</name>
</gene>
<feature type="transmembrane region" description="Helical" evidence="10">
    <location>
        <begin position="272"/>
        <end position="289"/>
    </location>
</feature>
<dbReference type="PANTHER" id="PTHR30309:SF0">
    <property type="entry name" value="GLYCEROL-3-PHOSPHATE ACYLTRANSFERASE-RELATED"/>
    <property type="match status" value="1"/>
</dbReference>
<comment type="function">
    <text evidence="10">Catalyzes the transfer of an acyl group from acyl-phosphate (acyl-PO(4)) to glycerol-3-phosphate (G3P) to form lysophosphatidic acid (LPA). This enzyme utilizes acyl-phosphate as fatty acyl donor, but not acyl-CoA or acyl-ACP.</text>
</comment>
<feature type="transmembrane region" description="Helical" evidence="10">
    <location>
        <begin position="44"/>
        <end position="62"/>
    </location>
</feature>
<sequence>MLKNILSVLLGYLIGSFLPAYIFGRLKGIDIRQVGQKNAGTANTFFTLGLYAAIPTGIIDLSKGLLSMWVAYKLGASFTFIQIAGFSTILGHVFPFYLRFKGGQGVATSIGILFYYLYFYINIHAIYISDILFLLVIVLLIWSAAREGPVVGIIVLPLFAYSLVRNAPRFYLNPFLISIITYIFSINLINTIDRKLFVIRDKEFKRHMWRTILRPAAVVFVFYYLNTDKVSTLYLIGSVTAVFLLLDLTRLFIKRGRDALRFMFKEREGKTFSSMTTFLIASFIIILLFKKDIAILSILFLITGDIFSKIFGLSFGKHRIFQNKSVEGSTAFLAGALIVSFISIPYLDIPWLIMLAGSITATIVEMLPMGIDDNFTVGIISGSVMELVKLFLH</sequence>
<evidence type="ECO:0000256" key="1">
    <source>
        <dbReference type="ARBA" id="ARBA00022475"/>
    </source>
</evidence>
<keyword evidence="2 10" id="KW-0444">Lipid biosynthesis</keyword>
<evidence type="ECO:0000313" key="11">
    <source>
        <dbReference type="EMBL" id="HDI83745.1"/>
    </source>
</evidence>
<keyword evidence="6 10" id="KW-0443">Lipid metabolism</keyword>
<dbReference type="EMBL" id="DQWE01000388">
    <property type="protein sequence ID" value="HDI83745.1"/>
    <property type="molecule type" value="Genomic_DNA"/>
</dbReference>
<keyword evidence="8 10" id="KW-0594">Phospholipid biosynthesis</keyword>
<dbReference type="PANTHER" id="PTHR30309">
    <property type="entry name" value="INNER MEMBRANE PROTEIN YGIH"/>
    <property type="match status" value="1"/>
</dbReference>
<dbReference type="Pfam" id="PF02660">
    <property type="entry name" value="G3P_acyltransf"/>
    <property type="match status" value="1"/>
</dbReference>
<dbReference type="HAMAP" id="MF_01043">
    <property type="entry name" value="PlsY"/>
    <property type="match status" value="1"/>
</dbReference>
<evidence type="ECO:0000256" key="7">
    <source>
        <dbReference type="ARBA" id="ARBA00023136"/>
    </source>
</evidence>
<protein>
    <recommendedName>
        <fullName evidence="10">Glycerol-3-phosphate acyltransferase</fullName>
    </recommendedName>
    <alternativeName>
        <fullName evidence="10">Acyl-PO4 G3P acyltransferase</fullName>
    </alternativeName>
    <alternativeName>
        <fullName evidence="10">Acyl-phosphate--glycerol-3-phosphate acyltransferase</fullName>
    </alternativeName>
    <alternativeName>
        <fullName evidence="10">G3P acyltransferase</fullName>
        <shortName evidence="10">GPAT</shortName>
        <ecNumber evidence="10">2.3.1.275</ecNumber>
    </alternativeName>
    <alternativeName>
        <fullName evidence="10">Lysophosphatidic acid synthase</fullName>
        <shortName evidence="10">LPA synthase</shortName>
    </alternativeName>
</protein>
<keyword evidence="4 10" id="KW-0812">Transmembrane</keyword>
<comment type="subcellular location">
    <subcellularLocation>
        <location evidence="10">Cell membrane</location>
        <topology evidence="10">Multi-pass membrane protein</topology>
    </subcellularLocation>
</comment>
<keyword evidence="3 10" id="KW-0808">Transferase</keyword>
<proteinExistence type="inferred from homology"/>